<comment type="subcellular location">
    <subcellularLocation>
        <location evidence="1">Bacterial flagellum basal body</location>
    </subcellularLocation>
</comment>
<feature type="domain" description="Flagellar basal body rod protein N-terminal" evidence="2">
    <location>
        <begin position="18"/>
        <end position="39"/>
    </location>
</feature>
<protein>
    <submittedName>
        <fullName evidence="3">Flagellar basal body rod protein FlgB</fullName>
    </submittedName>
</protein>
<evidence type="ECO:0000259" key="2">
    <source>
        <dbReference type="Pfam" id="PF00460"/>
    </source>
</evidence>
<sequence length="143" mass="15127">MADGVPSILGGIAREMKHLSERQRVIAQNIANSETPGYKAHEVRAPDFSALLAQQNVGGGAPRIARPRVELTAGMAALGARPTGGSLILDHDVTETKPDGNNVTLEDQLLKMGQVQADFTAMTNLYRKQQLLLKTALGRGGGG</sequence>
<dbReference type="InterPro" id="IPR001444">
    <property type="entry name" value="Flag_bb_rod_N"/>
</dbReference>
<accession>A0ABP7D5H7</accession>
<dbReference type="EMBL" id="BAABBF010000002">
    <property type="protein sequence ID" value="GAA3699435.1"/>
    <property type="molecule type" value="Genomic_DNA"/>
</dbReference>
<proteinExistence type="predicted"/>
<keyword evidence="3" id="KW-0966">Cell projection</keyword>
<organism evidence="3 4">
    <name type="scientific">Sphingomonas cynarae</name>
    <dbReference type="NCBI Taxonomy" id="930197"/>
    <lineage>
        <taxon>Bacteria</taxon>
        <taxon>Pseudomonadati</taxon>
        <taxon>Pseudomonadota</taxon>
        <taxon>Alphaproteobacteria</taxon>
        <taxon>Sphingomonadales</taxon>
        <taxon>Sphingomonadaceae</taxon>
        <taxon>Sphingomonas</taxon>
    </lineage>
</organism>
<reference evidence="4" key="1">
    <citation type="journal article" date="2019" name="Int. J. Syst. Evol. Microbiol.">
        <title>The Global Catalogue of Microorganisms (GCM) 10K type strain sequencing project: providing services to taxonomists for standard genome sequencing and annotation.</title>
        <authorList>
            <consortium name="The Broad Institute Genomics Platform"/>
            <consortium name="The Broad Institute Genome Sequencing Center for Infectious Disease"/>
            <person name="Wu L."/>
            <person name="Ma J."/>
        </authorList>
    </citation>
    <scope>NUCLEOTIDE SEQUENCE [LARGE SCALE GENOMIC DNA]</scope>
    <source>
        <strain evidence="4">JCM 17498</strain>
    </source>
</reference>
<keyword evidence="3" id="KW-0282">Flagellum</keyword>
<name>A0ABP7D5H7_9SPHN</name>
<evidence type="ECO:0000313" key="3">
    <source>
        <dbReference type="EMBL" id="GAA3699435.1"/>
    </source>
</evidence>
<gene>
    <name evidence="3" type="primary">flgB</name>
    <name evidence="3" type="ORF">GCM10022268_07040</name>
</gene>
<keyword evidence="4" id="KW-1185">Reference proteome</keyword>
<evidence type="ECO:0000313" key="4">
    <source>
        <dbReference type="Proteomes" id="UP001500523"/>
    </source>
</evidence>
<dbReference type="Pfam" id="PF00460">
    <property type="entry name" value="Flg_bb_rod"/>
    <property type="match status" value="1"/>
</dbReference>
<comment type="caution">
    <text evidence="3">The sequence shown here is derived from an EMBL/GenBank/DDBJ whole genome shotgun (WGS) entry which is preliminary data.</text>
</comment>
<dbReference type="RefSeq" id="WP_344692015.1">
    <property type="nucleotide sequence ID" value="NZ_BAABBF010000002.1"/>
</dbReference>
<keyword evidence="3" id="KW-0969">Cilium</keyword>
<dbReference type="Proteomes" id="UP001500523">
    <property type="component" value="Unassembled WGS sequence"/>
</dbReference>
<evidence type="ECO:0000256" key="1">
    <source>
        <dbReference type="ARBA" id="ARBA00004117"/>
    </source>
</evidence>